<feature type="domain" description="Lipoprotein LpqB N-terminal" evidence="4">
    <location>
        <begin position="53"/>
        <end position="172"/>
    </location>
</feature>
<dbReference type="Proteomes" id="UP000644727">
    <property type="component" value="Unassembled WGS sequence"/>
</dbReference>
<dbReference type="PROSITE" id="PS51257">
    <property type="entry name" value="PROKAR_LIPOPROTEIN"/>
    <property type="match status" value="1"/>
</dbReference>
<protein>
    <submittedName>
        <fullName evidence="5">GerMN domain-containing protein</fullName>
    </submittedName>
</protein>
<dbReference type="RefSeq" id="WP_193864694.1">
    <property type="nucleotide sequence ID" value="NZ_JADEYR010000001.1"/>
</dbReference>
<evidence type="ECO:0000313" key="5">
    <source>
        <dbReference type="EMBL" id="MBE9402962.1"/>
    </source>
</evidence>
<dbReference type="InterPro" id="IPR006311">
    <property type="entry name" value="TAT_signal"/>
</dbReference>
<accession>A0ABR9VXQ7</accession>
<feature type="domain" description="GerMN" evidence="3">
    <location>
        <begin position="181"/>
        <end position="291"/>
    </location>
</feature>
<comment type="caution">
    <text evidence="5">The sequence shown here is derived from an EMBL/GenBank/DDBJ whole genome shotgun (WGS) entry which is preliminary data.</text>
</comment>
<reference evidence="5 6" key="1">
    <citation type="submission" date="2020-10" db="EMBL/GenBank/DDBJ databases">
        <title>Draft genome and description of Brachybacterium epidermidis sp nov.</title>
        <authorList>
            <person name="Boxberger M."/>
            <person name="La Scola B."/>
        </authorList>
    </citation>
    <scope>NUCLEOTIDE SEQUENCE [LARGE SCALE GENOMIC DNA]</scope>
    <source>
        <strain evidence="5 6">Marseille-Q2903</strain>
    </source>
</reference>
<sequence length="567" mass="59301">MTASRRELLRLAGAAALLGTGSACARIPTESPIDSRPLSGRSRPGAPYVRALPPPEDATPQQVLTGFVQAGVGTEDDYAVAREYLTPDASAAWDPGAGVTVYSSSDELRVEQLDEDTVSLALQAVMLVDAQGVRSVLAGPTAQEITVHVESVDGQWRIADPPPGIHLSGAAFEALFTPARLYFLDPRSLHLVPDLRWYSSHRAVPAVLEGLRAGPVEPLESAVRTLVPSGADMEAVMVTTGADGVAEVTIPEAVRRLASVPRGHALAQLEASLRSLRALAEVRLLWDGTDLTAQVDRSLSRPLPGHRPIGAGPTGVVSLADAGGSDQMSQLVPDLAETVLSAPAISQDGVLACALSQDRSSVLMASTDGSVPVRQAAAGAAYADPRPDDAGYVWASVQSGTGVLLAMSAQGAEHDVKVDAAWLRGREVLGLDIAADATRLAVLSADEAGTRLDLCAVQRDEAGVPVSVSEPVVVRTGLVDMVQVGWYDEIALTVLGTDPISEELRAQVTDLATGHELLPPPRQGTVRLAGSVIAESVWAATEDGALMRSTGDRWASVDLPARDPAFY</sequence>
<dbReference type="PROSITE" id="PS51318">
    <property type="entry name" value="TAT"/>
    <property type="match status" value="1"/>
</dbReference>
<proteinExistence type="predicted"/>
<dbReference type="EMBL" id="JADEYR010000001">
    <property type="protein sequence ID" value="MBE9402962.1"/>
    <property type="molecule type" value="Genomic_DNA"/>
</dbReference>
<keyword evidence="2" id="KW-0732">Signal</keyword>
<evidence type="ECO:0000256" key="2">
    <source>
        <dbReference type="SAM" id="SignalP"/>
    </source>
</evidence>
<organism evidence="5 6">
    <name type="scientific">Brachybacterium epidermidis</name>
    <dbReference type="NCBI Taxonomy" id="2781983"/>
    <lineage>
        <taxon>Bacteria</taxon>
        <taxon>Bacillati</taxon>
        <taxon>Actinomycetota</taxon>
        <taxon>Actinomycetes</taxon>
        <taxon>Micrococcales</taxon>
        <taxon>Dermabacteraceae</taxon>
        <taxon>Brachybacterium</taxon>
    </lineage>
</organism>
<keyword evidence="6" id="KW-1185">Reference proteome</keyword>
<evidence type="ECO:0000259" key="4">
    <source>
        <dbReference type="Pfam" id="PF25976"/>
    </source>
</evidence>
<feature type="signal peptide" evidence="2">
    <location>
        <begin position="1"/>
        <end position="25"/>
    </location>
</feature>
<gene>
    <name evidence="5" type="ORF">IOE58_01675</name>
</gene>
<dbReference type="Pfam" id="PF25976">
    <property type="entry name" value="LpqB_N"/>
    <property type="match status" value="1"/>
</dbReference>
<feature type="chain" id="PRO_5046896366" evidence="2">
    <location>
        <begin position="26"/>
        <end position="567"/>
    </location>
</feature>
<dbReference type="InterPro" id="IPR059026">
    <property type="entry name" value="LpqB_N"/>
</dbReference>
<evidence type="ECO:0000313" key="6">
    <source>
        <dbReference type="Proteomes" id="UP000644727"/>
    </source>
</evidence>
<name>A0ABR9VXQ7_9MICO</name>
<evidence type="ECO:0000259" key="3">
    <source>
        <dbReference type="Pfam" id="PF10646"/>
    </source>
</evidence>
<evidence type="ECO:0000256" key="1">
    <source>
        <dbReference type="SAM" id="MobiDB-lite"/>
    </source>
</evidence>
<dbReference type="Pfam" id="PF10646">
    <property type="entry name" value="Germane"/>
    <property type="match status" value="1"/>
</dbReference>
<feature type="region of interest" description="Disordered" evidence="1">
    <location>
        <begin position="26"/>
        <end position="45"/>
    </location>
</feature>
<dbReference type="InterPro" id="IPR019606">
    <property type="entry name" value="GerMN"/>
</dbReference>